<feature type="transmembrane region" description="Helical" evidence="1">
    <location>
        <begin position="78"/>
        <end position="101"/>
    </location>
</feature>
<protein>
    <submittedName>
        <fullName evidence="2">Uncharacterized protein</fullName>
    </submittedName>
</protein>
<organism evidence="2">
    <name type="scientific">Cacopsylla melanoneura</name>
    <dbReference type="NCBI Taxonomy" id="428564"/>
    <lineage>
        <taxon>Eukaryota</taxon>
        <taxon>Metazoa</taxon>
        <taxon>Ecdysozoa</taxon>
        <taxon>Arthropoda</taxon>
        <taxon>Hexapoda</taxon>
        <taxon>Insecta</taxon>
        <taxon>Pterygota</taxon>
        <taxon>Neoptera</taxon>
        <taxon>Paraneoptera</taxon>
        <taxon>Hemiptera</taxon>
        <taxon>Sternorrhyncha</taxon>
        <taxon>Psylloidea</taxon>
        <taxon>Psyllidae</taxon>
        <taxon>Psyllinae</taxon>
        <taxon>Cacopsylla</taxon>
    </lineage>
</organism>
<sequence>MTGKQTGCFSEISLLSEIRITKKKKNQFFACSFLWCPIMSETPDSVNTLTRNTLIMSETPDSIPDYEPNKKETPRHHFVWWMIIMLTYLHTASIYGLYLVFTSSAKLATLIFVSDFQQRSYTYLEQ</sequence>
<keyword evidence="1" id="KW-1133">Transmembrane helix</keyword>
<dbReference type="AlphaFoldDB" id="A0A8D8QSI4"/>
<keyword evidence="1" id="KW-0812">Transmembrane</keyword>
<accession>A0A8D8QSI4</accession>
<keyword evidence="1" id="KW-0472">Membrane</keyword>
<name>A0A8D8QSI4_9HEMI</name>
<proteinExistence type="predicted"/>
<dbReference type="EMBL" id="HBUF01095317">
    <property type="protein sequence ID" value="CAG6636705.1"/>
    <property type="molecule type" value="Transcribed_RNA"/>
</dbReference>
<reference evidence="2" key="1">
    <citation type="submission" date="2021-05" db="EMBL/GenBank/DDBJ databases">
        <authorList>
            <person name="Alioto T."/>
            <person name="Alioto T."/>
            <person name="Gomez Garrido J."/>
        </authorList>
    </citation>
    <scope>NUCLEOTIDE SEQUENCE</scope>
</reference>
<evidence type="ECO:0000256" key="1">
    <source>
        <dbReference type="SAM" id="Phobius"/>
    </source>
</evidence>
<evidence type="ECO:0000313" key="2">
    <source>
        <dbReference type="EMBL" id="CAG6636705.1"/>
    </source>
</evidence>